<dbReference type="Gene3D" id="3.40.50.12780">
    <property type="entry name" value="N-terminal domain of ligase-like"/>
    <property type="match status" value="1"/>
</dbReference>
<dbReference type="GO" id="GO:0031956">
    <property type="term" value="F:medium-chain fatty acid-CoA ligase activity"/>
    <property type="evidence" value="ECO:0007669"/>
    <property type="project" value="TreeGrafter"/>
</dbReference>
<feature type="domain" description="AMP-dependent synthetase/ligase" evidence="3">
    <location>
        <begin position="10"/>
        <end position="368"/>
    </location>
</feature>
<dbReference type="AlphaFoldDB" id="X7FBK1"/>
<comment type="similarity">
    <text evidence="1">Belongs to the ATP-dependent AMP-binding enzyme family.</text>
</comment>
<dbReference type="SUPFAM" id="SSF56801">
    <property type="entry name" value="Acetyl-CoA synthetase-like"/>
    <property type="match status" value="1"/>
</dbReference>
<protein>
    <submittedName>
        <fullName evidence="5">Crotonobetaine/carnitine-CoA ligase</fullName>
    </submittedName>
</protein>
<keyword evidence="6" id="KW-1185">Reference proteome</keyword>
<dbReference type="PANTHER" id="PTHR43201">
    <property type="entry name" value="ACYL-COA SYNTHETASE"/>
    <property type="match status" value="1"/>
</dbReference>
<dbReference type="Gene3D" id="3.30.300.30">
    <property type="match status" value="1"/>
</dbReference>
<dbReference type="PROSITE" id="PS00455">
    <property type="entry name" value="AMP_BINDING"/>
    <property type="match status" value="1"/>
</dbReference>
<dbReference type="STRING" id="1449351.RISW2_15745"/>
<dbReference type="Pfam" id="PF13193">
    <property type="entry name" value="AMP-binding_C"/>
    <property type="match status" value="1"/>
</dbReference>
<evidence type="ECO:0000313" key="5">
    <source>
        <dbReference type="EMBL" id="ETX30287.1"/>
    </source>
</evidence>
<dbReference type="InterPro" id="IPR042099">
    <property type="entry name" value="ANL_N_sf"/>
</dbReference>
<dbReference type="InterPro" id="IPR025110">
    <property type="entry name" value="AMP-bd_C"/>
</dbReference>
<dbReference type="InterPro" id="IPR000873">
    <property type="entry name" value="AMP-dep_synth/lig_dom"/>
</dbReference>
<dbReference type="PANTHER" id="PTHR43201:SF5">
    <property type="entry name" value="MEDIUM-CHAIN ACYL-COA LIGASE ACSF2, MITOCHONDRIAL"/>
    <property type="match status" value="1"/>
</dbReference>
<feature type="domain" description="AMP-binding enzyme C-terminal" evidence="4">
    <location>
        <begin position="431"/>
        <end position="507"/>
    </location>
</feature>
<sequence length="538" mass="57105">MDAETVAGAFEAAATRWPARPVLNVLPETAEVYGIPAGEIAYGAAAERIAAQRAAFAAAGYVAGQRVMLLLENRPDFFLTWLALNGLGLSVVPVNPDLRAAELEYMIGHAEPAAAIAIASRVADLSAAAEAAGIAMPVVAPGDALPAPGRGPVCREPAAAEDREAAMLYTSGTTGRPKGCVLSNQYFLEAGRWYADAGGVCALSAEGERMLTPLPIFHMNAMAYSFMAMVAVGGCLTALDRFHPRTWWASVRESGATCLHYLGVMPSMLMGLPEAPGDRDHAVRFGFGAGVDPKLHAAFERRFGFPLMEAWAMTETGAGAVVAANHAPRKVGVACFGRPGPELEVRIVGEDGADVAPGAPGELLVRRAGDDPRRGFFREYWRNPEETEAVWAGGWFHTGDVVRQDADGSMTFVDRKKNVIRRSGENIAAVEVESVLMRHPGITAAGVAAVPDDIRGDEVFACLSVTGARDEGAARAIVDWALTQMAYYKVPGYVAFVDALPLTATNKIQRGALKTLAAELLRDGRAVDTRGMKRRTAA</sequence>
<dbReference type="GO" id="GO:0006631">
    <property type="term" value="P:fatty acid metabolic process"/>
    <property type="evidence" value="ECO:0007669"/>
    <property type="project" value="TreeGrafter"/>
</dbReference>
<evidence type="ECO:0000256" key="1">
    <source>
        <dbReference type="ARBA" id="ARBA00006432"/>
    </source>
</evidence>
<keyword evidence="2 5" id="KW-0436">Ligase</keyword>
<comment type="caution">
    <text evidence="5">The sequence shown here is derived from an EMBL/GenBank/DDBJ whole genome shotgun (WGS) entry which is preliminary data.</text>
</comment>
<dbReference type="InterPro" id="IPR045851">
    <property type="entry name" value="AMP-bd_C_sf"/>
</dbReference>
<dbReference type="EMBL" id="JAME01000004">
    <property type="protein sequence ID" value="ETX30287.1"/>
    <property type="molecule type" value="Genomic_DNA"/>
</dbReference>
<evidence type="ECO:0000256" key="2">
    <source>
        <dbReference type="ARBA" id="ARBA00022598"/>
    </source>
</evidence>
<dbReference type="Proteomes" id="UP000023430">
    <property type="component" value="Unassembled WGS sequence"/>
</dbReference>
<evidence type="ECO:0000259" key="3">
    <source>
        <dbReference type="Pfam" id="PF00501"/>
    </source>
</evidence>
<dbReference type="PATRIC" id="fig|1449351.3.peg.708"/>
<reference evidence="5 6" key="1">
    <citation type="submission" date="2014-01" db="EMBL/GenBank/DDBJ databases">
        <title>Roseivivax isoporae LMG 25204 Genome Sequencing.</title>
        <authorList>
            <person name="Lai Q."/>
            <person name="Li G."/>
            <person name="Shao Z."/>
        </authorList>
    </citation>
    <scope>NUCLEOTIDE SEQUENCE [LARGE SCALE GENOMIC DNA]</scope>
    <source>
        <strain evidence="5 6">LMG 25204</strain>
    </source>
</reference>
<evidence type="ECO:0000259" key="4">
    <source>
        <dbReference type="Pfam" id="PF13193"/>
    </source>
</evidence>
<accession>X7FBK1</accession>
<dbReference type="eggNOG" id="COG0318">
    <property type="taxonomic scope" value="Bacteria"/>
</dbReference>
<dbReference type="InterPro" id="IPR020845">
    <property type="entry name" value="AMP-binding_CS"/>
</dbReference>
<dbReference type="Pfam" id="PF00501">
    <property type="entry name" value="AMP-binding"/>
    <property type="match status" value="1"/>
</dbReference>
<evidence type="ECO:0000313" key="6">
    <source>
        <dbReference type="Proteomes" id="UP000023430"/>
    </source>
</evidence>
<gene>
    <name evidence="5" type="ORF">RISW2_15745</name>
</gene>
<organism evidence="5 6">
    <name type="scientific">Roseivivax isoporae LMG 25204</name>
    <dbReference type="NCBI Taxonomy" id="1449351"/>
    <lineage>
        <taxon>Bacteria</taxon>
        <taxon>Pseudomonadati</taxon>
        <taxon>Pseudomonadota</taxon>
        <taxon>Alphaproteobacteria</taxon>
        <taxon>Rhodobacterales</taxon>
        <taxon>Roseobacteraceae</taxon>
        <taxon>Roseivivax</taxon>
    </lineage>
</organism>
<proteinExistence type="inferred from homology"/>
<name>X7FBK1_9RHOB</name>